<dbReference type="EMBL" id="JAHLDV010000040">
    <property type="protein sequence ID" value="MBU3160943.1"/>
    <property type="molecule type" value="Genomic_DNA"/>
</dbReference>
<dbReference type="InterPro" id="IPR007627">
    <property type="entry name" value="RNA_pol_sigma70_r2"/>
</dbReference>
<name>A0ABS6BVJ2_9CLOT</name>
<feature type="domain" description="RNA polymerase sigma-70 region 2" evidence="1">
    <location>
        <begin position="43"/>
        <end position="110"/>
    </location>
</feature>
<proteinExistence type="predicted"/>
<accession>A0ABS6BVJ2</accession>
<dbReference type="NCBIfam" id="TIGR02937">
    <property type="entry name" value="sigma70-ECF"/>
    <property type="match status" value="1"/>
</dbReference>
<keyword evidence="4" id="KW-1185">Reference proteome</keyword>
<dbReference type="PANTHER" id="PTHR30603">
    <property type="entry name" value="RNA POLYMERASE SIGMA FACTOR RPO"/>
    <property type="match status" value="1"/>
</dbReference>
<feature type="domain" description="RNA polymerase sigma-70 region 4" evidence="2">
    <location>
        <begin position="207"/>
        <end position="254"/>
    </location>
</feature>
<dbReference type="Pfam" id="PF04545">
    <property type="entry name" value="Sigma70_r4"/>
    <property type="match status" value="1"/>
</dbReference>
<dbReference type="PANTHER" id="PTHR30603:SF17">
    <property type="entry name" value="RNA POLYMERASE SIGMA-G FACTOR"/>
    <property type="match status" value="1"/>
</dbReference>
<evidence type="ECO:0000259" key="1">
    <source>
        <dbReference type="Pfam" id="PF04542"/>
    </source>
</evidence>
<dbReference type="InterPro" id="IPR050239">
    <property type="entry name" value="Sigma-70_RNA_pol_init_factors"/>
</dbReference>
<sequence length="257" mass="29878">MMFNKVEVCGLDSSKLPELEEKQIQELLFRIQNGEYECREKFIEGNLKLVLSVLQHFGNSDENLGNLFHVGCIGLMKSIDNFDLSKNARFSTYAVSMIIEEIRRYLNDNNSMKVSEYLKDIAYKALQVRDRLLKQDNKEPTISKIAKELKLTKEDIVLALDTIKDPISLIEPIYHQDVDEIYEMDQKQNTKNLEDSWSKNISINEGMKKLNVREKLIVNLRFFNGKTQMEAASEIGISKEHVAMIEKNALKHLRRYI</sequence>
<dbReference type="CDD" id="cd06171">
    <property type="entry name" value="Sigma70_r4"/>
    <property type="match status" value="1"/>
</dbReference>
<dbReference type="Pfam" id="PF04542">
    <property type="entry name" value="Sigma70_r2"/>
    <property type="match status" value="1"/>
</dbReference>
<comment type="caution">
    <text evidence="3">The sequence shown here is derived from an EMBL/GenBank/DDBJ whole genome shotgun (WGS) entry which is preliminary data.</text>
</comment>
<dbReference type="RefSeq" id="WP_216150485.1">
    <property type="nucleotide sequence ID" value="NZ_JAHLDV010000040.1"/>
</dbReference>
<evidence type="ECO:0000313" key="4">
    <source>
        <dbReference type="Proteomes" id="UP000776252"/>
    </source>
</evidence>
<reference evidence="3 4" key="1">
    <citation type="submission" date="2021-06" db="EMBL/GenBank/DDBJ databases">
        <title>Clostridia strains as spoilage organisms.</title>
        <authorList>
            <person name="Wambui J."/>
            <person name="Stephan R."/>
            <person name="Stevens M.J.A."/>
        </authorList>
    </citation>
    <scope>NUCLEOTIDE SEQUENCE [LARGE SCALE GENOMIC DNA]</scope>
    <source>
        <strain evidence="3 4">DSM 14204</strain>
    </source>
</reference>
<dbReference type="Proteomes" id="UP000776252">
    <property type="component" value="Unassembled WGS sequence"/>
</dbReference>
<evidence type="ECO:0000259" key="2">
    <source>
        <dbReference type="Pfam" id="PF04545"/>
    </source>
</evidence>
<evidence type="ECO:0000313" key="3">
    <source>
        <dbReference type="EMBL" id="MBU3160943.1"/>
    </source>
</evidence>
<dbReference type="InterPro" id="IPR007630">
    <property type="entry name" value="RNA_pol_sigma70_r4"/>
</dbReference>
<gene>
    <name evidence="3" type="ORF">KPL37_14455</name>
</gene>
<dbReference type="InterPro" id="IPR014284">
    <property type="entry name" value="RNA_pol_sigma-70_dom"/>
</dbReference>
<protein>
    <submittedName>
        <fullName evidence="3">Sigma-70 family RNA polymerase sigma factor</fullName>
    </submittedName>
</protein>
<organism evidence="3 4">
    <name type="scientific">Clostridium frigoris</name>
    <dbReference type="NCBI Taxonomy" id="205327"/>
    <lineage>
        <taxon>Bacteria</taxon>
        <taxon>Bacillati</taxon>
        <taxon>Bacillota</taxon>
        <taxon>Clostridia</taxon>
        <taxon>Eubacteriales</taxon>
        <taxon>Clostridiaceae</taxon>
        <taxon>Clostridium</taxon>
    </lineage>
</organism>